<evidence type="ECO:0000256" key="5">
    <source>
        <dbReference type="ARBA" id="ARBA00054626"/>
    </source>
</evidence>
<comment type="function">
    <text evidence="5">Transcriptional regulator of the ttuABCDE tartrate utilization operon.</text>
</comment>
<comment type="similarity">
    <text evidence="1">Belongs to the LysR transcriptional regulatory family.</text>
</comment>
<dbReference type="InterPro" id="IPR036390">
    <property type="entry name" value="WH_DNA-bd_sf"/>
</dbReference>
<evidence type="ECO:0000259" key="8">
    <source>
        <dbReference type="PROSITE" id="PS50931"/>
    </source>
</evidence>
<keyword evidence="4" id="KW-0804">Transcription</keyword>
<dbReference type="GO" id="GO:0003700">
    <property type="term" value="F:DNA-binding transcription factor activity"/>
    <property type="evidence" value="ECO:0007669"/>
    <property type="project" value="InterPro"/>
</dbReference>
<evidence type="ECO:0000256" key="7">
    <source>
        <dbReference type="ARBA" id="ARBA00083243"/>
    </source>
</evidence>
<dbReference type="InterPro" id="IPR005119">
    <property type="entry name" value="LysR_subst-bd"/>
</dbReference>
<protein>
    <recommendedName>
        <fullName evidence="6">HTH-type transcriptional regulator TtuA</fullName>
    </recommendedName>
    <alternativeName>
        <fullName evidence="7">Tartrate utilization transcriptional regulator</fullName>
    </alternativeName>
</protein>
<dbReference type="FunFam" id="1.10.10.10:FF:000001">
    <property type="entry name" value="LysR family transcriptional regulator"/>
    <property type="match status" value="1"/>
</dbReference>
<dbReference type="PANTHER" id="PTHR30579">
    <property type="entry name" value="TRANSCRIPTIONAL REGULATOR"/>
    <property type="match status" value="1"/>
</dbReference>
<dbReference type="Pfam" id="PF00126">
    <property type="entry name" value="HTH_1"/>
    <property type="match status" value="1"/>
</dbReference>
<dbReference type="InterPro" id="IPR000847">
    <property type="entry name" value="LysR_HTH_N"/>
</dbReference>
<name>A0A4V3W7N5_9HYPH</name>
<dbReference type="SUPFAM" id="SSF46785">
    <property type="entry name" value="Winged helix' DNA-binding domain"/>
    <property type="match status" value="1"/>
</dbReference>
<keyword evidence="10" id="KW-1185">Reference proteome</keyword>
<dbReference type="SUPFAM" id="SSF53850">
    <property type="entry name" value="Periplasmic binding protein-like II"/>
    <property type="match status" value="1"/>
</dbReference>
<proteinExistence type="inferred from homology"/>
<dbReference type="EMBL" id="SSOA01000010">
    <property type="protein sequence ID" value="THF48044.1"/>
    <property type="molecule type" value="Genomic_DNA"/>
</dbReference>
<evidence type="ECO:0000313" key="9">
    <source>
        <dbReference type="EMBL" id="THF48044.1"/>
    </source>
</evidence>
<dbReference type="PANTHER" id="PTHR30579:SF7">
    <property type="entry name" value="HTH-TYPE TRANSCRIPTIONAL REGULATOR LRHA-RELATED"/>
    <property type="match status" value="1"/>
</dbReference>
<evidence type="ECO:0000256" key="4">
    <source>
        <dbReference type="ARBA" id="ARBA00023163"/>
    </source>
</evidence>
<dbReference type="AlphaFoldDB" id="A0A4V3W7N5"/>
<evidence type="ECO:0000256" key="6">
    <source>
        <dbReference type="ARBA" id="ARBA00067332"/>
    </source>
</evidence>
<dbReference type="Gene3D" id="3.40.190.10">
    <property type="entry name" value="Periplasmic binding protein-like II"/>
    <property type="match status" value="2"/>
</dbReference>
<dbReference type="InterPro" id="IPR036388">
    <property type="entry name" value="WH-like_DNA-bd_sf"/>
</dbReference>
<dbReference type="PRINTS" id="PR00039">
    <property type="entry name" value="HTHLYSR"/>
</dbReference>
<dbReference type="GO" id="GO:0003677">
    <property type="term" value="F:DNA binding"/>
    <property type="evidence" value="ECO:0007669"/>
    <property type="project" value="UniProtKB-KW"/>
</dbReference>
<feature type="domain" description="HTH lysR-type" evidence="8">
    <location>
        <begin position="2"/>
        <end position="59"/>
    </location>
</feature>
<sequence length="289" mass="32499">MMDPSHLRTFVTVIERGSFSAAARVLGLSQPSVSDHIKRLEHECGQKLFWRDTHSIALTPDGQVMETFARAIIEVIDRAESHFNKRQQRQVLRFGASEDLVSSWLPDVIRDFTAHHPDVNIEFTIALSHDLQQKFEDNQLDLVLCKRSAHEHRGEFVWREPLVWVSANGAPVLNGDENEVQLVLYPPPSITRHVALERLEEVGLRWRIAFSSSNLNGLTAATRIGLGMMAHARRLIPFGLMECNEPSILPTLGDVEFVLLEKRNSSFKLLKMLAEAIQAKALSGDGIPA</sequence>
<organism evidence="9 10">
    <name type="scientific">Allorhizobium terrae</name>
    <dbReference type="NCBI Taxonomy" id="1848972"/>
    <lineage>
        <taxon>Bacteria</taxon>
        <taxon>Pseudomonadati</taxon>
        <taxon>Pseudomonadota</taxon>
        <taxon>Alphaproteobacteria</taxon>
        <taxon>Hyphomicrobiales</taxon>
        <taxon>Rhizobiaceae</taxon>
        <taxon>Rhizobium/Agrobacterium group</taxon>
        <taxon>Allorhizobium</taxon>
    </lineage>
</organism>
<dbReference type="InterPro" id="IPR050176">
    <property type="entry name" value="LTTR"/>
</dbReference>
<comment type="caution">
    <text evidence="9">The sequence shown here is derived from an EMBL/GenBank/DDBJ whole genome shotgun (WGS) entry which is preliminary data.</text>
</comment>
<reference evidence="9 10" key="1">
    <citation type="submission" date="2019-04" db="EMBL/GenBank/DDBJ databases">
        <title>Rhizobium terrae sp. nov., isolated from a paddy soil.</title>
        <authorList>
            <person name="Lin S.-Y."/>
            <person name="Hameed A."/>
            <person name="Huang H.-I."/>
            <person name="Young C.-C."/>
        </authorList>
    </citation>
    <scope>NUCLEOTIDE SEQUENCE [LARGE SCALE GENOMIC DNA]</scope>
    <source>
        <strain evidence="9 10">CC-HIH110</strain>
    </source>
</reference>
<keyword evidence="3" id="KW-0238">DNA-binding</keyword>
<evidence type="ECO:0000256" key="2">
    <source>
        <dbReference type="ARBA" id="ARBA00023015"/>
    </source>
</evidence>
<dbReference type="Pfam" id="PF03466">
    <property type="entry name" value="LysR_substrate"/>
    <property type="match status" value="1"/>
</dbReference>
<dbReference type="PROSITE" id="PS50931">
    <property type="entry name" value="HTH_LYSR"/>
    <property type="match status" value="1"/>
</dbReference>
<accession>A0A4V3W7N5</accession>
<keyword evidence="2" id="KW-0805">Transcription regulation</keyword>
<dbReference type="Gene3D" id="1.10.10.10">
    <property type="entry name" value="Winged helix-like DNA-binding domain superfamily/Winged helix DNA-binding domain"/>
    <property type="match status" value="1"/>
</dbReference>
<evidence type="ECO:0000313" key="10">
    <source>
        <dbReference type="Proteomes" id="UP000310754"/>
    </source>
</evidence>
<evidence type="ECO:0000256" key="3">
    <source>
        <dbReference type="ARBA" id="ARBA00023125"/>
    </source>
</evidence>
<gene>
    <name evidence="9" type="ORF">E6C51_16390</name>
</gene>
<evidence type="ECO:0000256" key="1">
    <source>
        <dbReference type="ARBA" id="ARBA00009437"/>
    </source>
</evidence>
<dbReference type="Proteomes" id="UP000310754">
    <property type="component" value="Unassembled WGS sequence"/>
</dbReference>